<dbReference type="AlphaFoldDB" id="A0A0E9XR37"/>
<name>A0A0E9XR37_ANGAN</name>
<evidence type="ECO:0000313" key="1">
    <source>
        <dbReference type="EMBL" id="JAI05110.1"/>
    </source>
</evidence>
<proteinExistence type="predicted"/>
<reference evidence="1" key="1">
    <citation type="submission" date="2014-11" db="EMBL/GenBank/DDBJ databases">
        <authorList>
            <person name="Amaro Gonzalez C."/>
        </authorList>
    </citation>
    <scope>NUCLEOTIDE SEQUENCE</scope>
</reference>
<sequence>METSSIKLYVANLNTQDAITTLFLIVCAELSLHTHPQTNSLKHRVH</sequence>
<accession>A0A0E9XR37</accession>
<reference evidence="1" key="2">
    <citation type="journal article" date="2015" name="Fish Shellfish Immunol.">
        <title>Early steps in the European eel (Anguilla anguilla)-Vibrio vulnificus interaction in the gills: Role of the RtxA13 toxin.</title>
        <authorList>
            <person name="Callol A."/>
            <person name="Pajuelo D."/>
            <person name="Ebbesson L."/>
            <person name="Teles M."/>
            <person name="MacKenzie S."/>
            <person name="Amaro C."/>
        </authorList>
    </citation>
    <scope>NUCLEOTIDE SEQUENCE</scope>
</reference>
<organism evidence="1">
    <name type="scientific">Anguilla anguilla</name>
    <name type="common">European freshwater eel</name>
    <name type="synonym">Muraena anguilla</name>
    <dbReference type="NCBI Taxonomy" id="7936"/>
    <lineage>
        <taxon>Eukaryota</taxon>
        <taxon>Metazoa</taxon>
        <taxon>Chordata</taxon>
        <taxon>Craniata</taxon>
        <taxon>Vertebrata</taxon>
        <taxon>Euteleostomi</taxon>
        <taxon>Actinopterygii</taxon>
        <taxon>Neopterygii</taxon>
        <taxon>Teleostei</taxon>
        <taxon>Anguilliformes</taxon>
        <taxon>Anguillidae</taxon>
        <taxon>Anguilla</taxon>
    </lineage>
</organism>
<protein>
    <submittedName>
        <fullName evidence="1">Uncharacterized protein</fullName>
    </submittedName>
</protein>
<dbReference type="EMBL" id="GBXM01003468">
    <property type="protein sequence ID" value="JAI05110.1"/>
    <property type="molecule type" value="Transcribed_RNA"/>
</dbReference>